<feature type="compositionally biased region" description="Pro residues" evidence="1">
    <location>
        <begin position="200"/>
        <end position="216"/>
    </location>
</feature>
<feature type="region of interest" description="Disordered" evidence="1">
    <location>
        <begin position="38"/>
        <end position="156"/>
    </location>
</feature>
<accession>A0ABP7UIV3</accession>
<dbReference type="PROSITE" id="PS51257">
    <property type="entry name" value="PROKAR_LIPOPROTEIN"/>
    <property type="match status" value="1"/>
</dbReference>
<protein>
    <submittedName>
        <fullName evidence="2">Uncharacterized protein</fullName>
    </submittedName>
</protein>
<evidence type="ECO:0000313" key="2">
    <source>
        <dbReference type="EMBL" id="GAA4044352.1"/>
    </source>
</evidence>
<name>A0ABP7UIV3_9BACT</name>
<keyword evidence="3" id="KW-1185">Reference proteome</keyword>
<feature type="compositionally biased region" description="Basic residues" evidence="1">
    <location>
        <begin position="136"/>
        <end position="154"/>
    </location>
</feature>
<proteinExistence type="predicted"/>
<feature type="compositionally biased region" description="Basic and acidic residues" evidence="1">
    <location>
        <begin position="176"/>
        <end position="198"/>
    </location>
</feature>
<feature type="region of interest" description="Disordered" evidence="1">
    <location>
        <begin position="169"/>
        <end position="225"/>
    </location>
</feature>
<gene>
    <name evidence="2" type="ORF">GCM10022409_33020</name>
</gene>
<dbReference type="EMBL" id="BAABDK010000025">
    <property type="protein sequence ID" value="GAA4044352.1"/>
    <property type="molecule type" value="Genomic_DNA"/>
</dbReference>
<feature type="compositionally biased region" description="Low complexity" evidence="1">
    <location>
        <begin position="103"/>
        <end position="124"/>
    </location>
</feature>
<sequence length="225" mass="23961">MKQRLLSTFFSLLFGALLLAGLGSCSLYHKMVHPYRLPTPKPSKQFIAQQKAEKKAKEAREKEAKVNSSGDSQKSGLLGGLFGSKKKKQAASGTDTEAATDVSTPSGAPLASATPTATTTSTLPERSTVRYDKQQLMKKPKLNRRKIHKQHKGFHPIDSIRNFFKFGLHAKPNYSPDHRPAPKEPKPEADDAPAREAAPDGPPAAPNAGPGGPPAAPGAGPTGKP</sequence>
<evidence type="ECO:0000256" key="1">
    <source>
        <dbReference type="SAM" id="MobiDB-lite"/>
    </source>
</evidence>
<comment type="caution">
    <text evidence="2">The sequence shown here is derived from an EMBL/GenBank/DDBJ whole genome shotgun (WGS) entry which is preliminary data.</text>
</comment>
<dbReference type="RefSeq" id="WP_345056676.1">
    <property type="nucleotide sequence ID" value="NZ_BAABDK010000025.1"/>
</dbReference>
<organism evidence="2 3">
    <name type="scientific">Hymenobacter glaciei</name>
    <dbReference type="NCBI Taxonomy" id="877209"/>
    <lineage>
        <taxon>Bacteria</taxon>
        <taxon>Pseudomonadati</taxon>
        <taxon>Bacteroidota</taxon>
        <taxon>Cytophagia</taxon>
        <taxon>Cytophagales</taxon>
        <taxon>Hymenobacteraceae</taxon>
        <taxon>Hymenobacter</taxon>
    </lineage>
</organism>
<feature type="compositionally biased region" description="Basic and acidic residues" evidence="1">
    <location>
        <begin position="51"/>
        <end position="65"/>
    </location>
</feature>
<reference evidence="3" key="1">
    <citation type="journal article" date="2019" name="Int. J. Syst. Evol. Microbiol.">
        <title>The Global Catalogue of Microorganisms (GCM) 10K type strain sequencing project: providing services to taxonomists for standard genome sequencing and annotation.</title>
        <authorList>
            <consortium name="The Broad Institute Genomics Platform"/>
            <consortium name="The Broad Institute Genome Sequencing Center for Infectious Disease"/>
            <person name="Wu L."/>
            <person name="Ma J."/>
        </authorList>
    </citation>
    <scope>NUCLEOTIDE SEQUENCE [LARGE SCALE GENOMIC DNA]</scope>
    <source>
        <strain evidence="3">JCM 17225</strain>
    </source>
</reference>
<evidence type="ECO:0000313" key="3">
    <source>
        <dbReference type="Proteomes" id="UP001501469"/>
    </source>
</evidence>
<dbReference type="Proteomes" id="UP001501469">
    <property type="component" value="Unassembled WGS sequence"/>
</dbReference>